<evidence type="ECO:0000313" key="3">
    <source>
        <dbReference type="EMBL" id="HIR48335.1"/>
    </source>
</evidence>
<dbReference type="InterPro" id="IPR003768">
    <property type="entry name" value="ScpA"/>
</dbReference>
<comment type="caution">
    <text evidence="3">The sequence shown here is derived from an EMBL/GenBank/DDBJ whole genome shotgun (WGS) entry which is preliminary data.</text>
</comment>
<dbReference type="Gene3D" id="6.10.250.2410">
    <property type="match status" value="1"/>
</dbReference>
<reference evidence="3" key="1">
    <citation type="submission" date="2020-10" db="EMBL/GenBank/DDBJ databases">
        <authorList>
            <person name="Gilroy R."/>
        </authorList>
    </citation>
    <scope>NUCLEOTIDE SEQUENCE</scope>
    <source>
        <strain evidence="3">ChiSxjej1B13-7958</strain>
    </source>
</reference>
<dbReference type="AlphaFoldDB" id="A0A9D1AQI7"/>
<protein>
    <recommendedName>
        <fullName evidence="2">Segregation and condensation protein A</fullName>
    </recommendedName>
</protein>
<dbReference type="PANTHER" id="PTHR33969:SF2">
    <property type="entry name" value="SEGREGATION AND CONDENSATION PROTEIN A"/>
    <property type="match status" value="1"/>
</dbReference>
<dbReference type="EMBL" id="DVGZ01000130">
    <property type="protein sequence ID" value="HIR48335.1"/>
    <property type="molecule type" value="Genomic_DNA"/>
</dbReference>
<name>A0A9D1AQI7_9FIRM</name>
<dbReference type="Proteomes" id="UP000824242">
    <property type="component" value="Unassembled WGS sequence"/>
</dbReference>
<dbReference type="GO" id="GO:0007059">
    <property type="term" value="P:chromosome segregation"/>
    <property type="evidence" value="ECO:0007669"/>
    <property type="project" value="UniProtKB-KW"/>
</dbReference>
<gene>
    <name evidence="3" type="ORF">IAB89_11905</name>
</gene>
<dbReference type="PANTHER" id="PTHR33969">
    <property type="entry name" value="SEGREGATION AND CONDENSATION PROTEIN A"/>
    <property type="match status" value="1"/>
</dbReference>
<organism evidence="3 4">
    <name type="scientific">Candidatus Caccousia avicola</name>
    <dbReference type="NCBI Taxonomy" id="2840721"/>
    <lineage>
        <taxon>Bacteria</taxon>
        <taxon>Bacillati</taxon>
        <taxon>Bacillota</taxon>
        <taxon>Clostridia</taxon>
        <taxon>Eubacteriales</taxon>
        <taxon>Oscillospiraceae</taxon>
        <taxon>Oscillospiraceae incertae sedis</taxon>
        <taxon>Candidatus Caccousia</taxon>
    </lineage>
</organism>
<evidence type="ECO:0000256" key="1">
    <source>
        <dbReference type="ARBA" id="ARBA00022829"/>
    </source>
</evidence>
<reference evidence="3" key="2">
    <citation type="journal article" date="2021" name="PeerJ">
        <title>Extensive microbial diversity within the chicken gut microbiome revealed by metagenomics and culture.</title>
        <authorList>
            <person name="Gilroy R."/>
            <person name="Ravi A."/>
            <person name="Getino M."/>
            <person name="Pursley I."/>
            <person name="Horton D.L."/>
            <person name="Alikhan N.F."/>
            <person name="Baker D."/>
            <person name="Gharbi K."/>
            <person name="Hall N."/>
            <person name="Watson M."/>
            <person name="Adriaenssens E.M."/>
            <person name="Foster-Nyarko E."/>
            <person name="Jarju S."/>
            <person name="Secka A."/>
            <person name="Antonio M."/>
            <person name="Oren A."/>
            <person name="Chaudhuri R.R."/>
            <person name="La Ragione R."/>
            <person name="Hildebrand F."/>
            <person name="Pallen M.J."/>
        </authorList>
    </citation>
    <scope>NUCLEOTIDE SEQUENCE</scope>
    <source>
        <strain evidence="3">ChiSxjej1B13-7958</strain>
    </source>
</reference>
<sequence>MQALSYHLETFDGPLDLLLQLLAKNKLNICDISILAIVDQYVEQVNAMRERDMDVSSEFLEMAARLIEMKSASLLPKHEEAEEIQQELVGRLLEYQACKEMAARLGEQLSFDSFVRAPEERERDRTYRRSHDPQELLRAYLNATGRGKRRLLPTPSAFAGIVAHRIVSVSSQIVSVLRKLWKGDRLSYYSLFEGKTERSEQVATFLAVLELVKAHRVQIDGAFGNETVQMRGTREEWKSEKFREP</sequence>
<accession>A0A9D1AQI7</accession>
<evidence type="ECO:0000256" key="2">
    <source>
        <dbReference type="ARBA" id="ARBA00044777"/>
    </source>
</evidence>
<proteinExistence type="predicted"/>
<keyword evidence="1" id="KW-0159">Chromosome partition</keyword>
<evidence type="ECO:0000313" key="4">
    <source>
        <dbReference type="Proteomes" id="UP000824242"/>
    </source>
</evidence>
<dbReference type="Pfam" id="PF02616">
    <property type="entry name" value="SMC_ScpA"/>
    <property type="match status" value="1"/>
</dbReference>